<name>A0ABW4U8C2_9HYPH</name>
<dbReference type="PANTHER" id="PTHR30055">
    <property type="entry name" value="HTH-TYPE TRANSCRIPTIONAL REGULATOR RUTR"/>
    <property type="match status" value="1"/>
</dbReference>
<dbReference type="RefSeq" id="WP_379095349.1">
    <property type="nucleotide sequence ID" value="NZ_JBHUGZ010000005.1"/>
</dbReference>
<comment type="caution">
    <text evidence="7">The sequence shown here is derived from an EMBL/GenBank/DDBJ whole genome shotgun (WGS) entry which is preliminary data.</text>
</comment>
<dbReference type="Pfam" id="PF17920">
    <property type="entry name" value="TetR_C_16"/>
    <property type="match status" value="1"/>
</dbReference>
<evidence type="ECO:0000313" key="7">
    <source>
        <dbReference type="EMBL" id="MFD1982489.1"/>
    </source>
</evidence>
<evidence type="ECO:0000259" key="6">
    <source>
        <dbReference type="PROSITE" id="PS50977"/>
    </source>
</evidence>
<dbReference type="InterPro" id="IPR041678">
    <property type="entry name" value="TetR_C_16"/>
</dbReference>
<keyword evidence="8" id="KW-1185">Reference proteome</keyword>
<dbReference type="SUPFAM" id="SSF48498">
    <property type="entry name" value="Tetracyclin repressor-like, C-terminal domain"/>
    <property type="match status" value="1"/>
</dbReference>
<evidence type="ECO:0000256" key="1">
    <source>
        <dbReference type="ARBA" id="ARBA00023015"/>
    </source>
</evidence>
<evidence type="ECO:0000256" key="2">
    <source>
        <dbReference type="ARBA" id="ARBA00023125"/>
    </source>
</evidence>
<feature type="region of interest" description="Disordered" evidence="5">
    <location>
        <begin position="1"/>
        <end position="20"/>
    </location>
</feature>
<evidence type="ECO:0000256" key="5">
    <source>
        <dbReference type="SAM" id="MobiDB-lite"/>
    </source>
</evidence>
<dbReference type="InterPro" id="IPR001647">
    <property type="entry name" value="HTH_TetR"/>
</dbReference>
<reference evidence="8" key="1">
    <citation type="journal article" date="2019" name="Int. J. Syst. Evol. Microbiol.">
        <title>The Global Catalogue of Microorganisms (GCM) 10K type strain sequencing project: providing services to taxonomists for standard genome sequencing and annotation.</title>
        <authorList>
            <consortium name="The Broad Institute Genomics Platform"/>
            <consortium name="The Broad Institute Genome Sequencing Center for Infectious Disease"/>
            <person name="Wu L."/>
            <person name="Ma J."/>
        </authorList>
    </citation>
    <scope>NUCLEOTIDE SEQUENCE [LARGE SCALE GENOMIC DNA]</scope>
    <source>
        <strain evidence="8">CGMCC 1.16225</strain>
    </source>
</reference>
<evidence type="ECO:0000256" key="3">
    <source>
        <dbReference type="ARBA" id="ARBA00023163"/>
    </source>
</evidence>
<evidence type="ECO:0000313" key="8">
    <source>
        <dbReference type="Proteomes" id="UP001597405"/>
    </source>
</evidence>
<feature type="DNA-binding region" description="H-T-H motif" evidence="4">
    <location>
        <begin position="94"/>
        <end position="113"/>
    </location>
</feature>
<dbReference type="InterPro" id="IPR050109">
    <property type="entry name" value="HTH-type_TetR-like_transc_reg"/>
</dbReference>
<proteinExistence type="predicted"/>
<organism evidence="7 8">
    <name type="scientific">Mesorhizobium newzealandense</name>
    <dbReference type="NCBI Taxonomy" id="1300302"/>
    <lineage>
        <taxon>Bacteria</taxon>
        <taxon>Pseudomonadati</taxon>
        <taxon>Pseudomonadota</taxon>
        <taxon>Alphaproteobacteria</taxon>
        <taxon>Hyphomicrobiales</taxon>
        <taxon>Phyllobacteriaceae</taxon>
        <taxon>Mesorhizobium</taxon>
    </lineage>
</organism>
<dbReference type="PROSITE" id="PS50977">
    <property type="entry name" value="HTH_TETR_2"/>
    <property type="match status" value="1"/>
</dbReference>
<keyword evidence="2 4" id="KW-0238">DNA-binding</keyword>
<dbReference type="SUPFAM" id="SSF46689">
    <property type="entry name" value="Homeodomain-like"/>
    <property type="match status" value="1"/>
</dbReference>
<dbReference type="PANTHER" id="PTHR30055:SF234">
    <property type="entry name" value="HTH-TYPE TRANSCRIPTIONAL REGULATOR BETI"/>
    <property type="match status" value="1"/>
</dbReference>
<dbReference type="Gene3D" id="1.10.10.60">
    <property type="entry name" value="Homeodomain-like"/>
    <property type="match status" value="1"/>
</dbReference>
<keyword evidence="1" id="KW-0805">Transcription regulation</keyword>
<gene>
    <name evidence="7" type="ORF">ACFSOZ_07325</name>
</gene>
<dbReference type="EMBL" id="JBHUGZ010000005">
    <property type="protein sequence ID" value="MFD1982489.1"/>
    <property type="molecule type" value="Genomic_DNA"/>
</dbReference>
<sequence length="252" mass="27876">MIDTGLVQHDGQRHAGRTSADDQNLRCFGQHFSLHLSTSVDFLAEAIAFVNSRWHMHFMTLNQSKKISKSDRTRAHILEAARLLFAEHGYDGASIRDVAAHASIDPAMVIRYFHSKDELFARAAVVDLHLPELRVIDRAAIGETLIRRFLEIWEGPASGPGMTILLRSAMSNDFAAEKLREVFANQVRPVVAAVGDPADAGRRAGLVSSQLLGLAMCRYLLRLPPVVALSHDEIVRNVGSALQRYVMEEGLS</sequence>
<dbReference type="InterPro" id="IPR036271">
    <property type="entry name" value="Tet_transcr_reg_TetR-rel_C_sf"/>
</dbReference>
<protein>
    <submittedName>
        <fullName evidence="7">TetR family transcriptional regulator</fullName>
    </submittedName>
</protein>
<dbReference type="Proteomes" id="UP001597405">
    <property type="component" value="Unassembled WGS sequence"/>
</dbReference>
<accession>A0ABW4U8C2</accession>
<dbReference type="Pfam" id="PF00440">
    <property type="entry name" value="TetR_N"/>
    <property type="match status" value="1"/>
</dbReference>
<feature type="domain" description="HTH tetR-type" evidence="6">
    <location>
        <begin position="71"/>
        <end position="131"/>
    </location>
</feature>
<keyword evidence="3" id="KW-0804">Transcription</keyword>
<dbReference type="PRINTS" id="PR00455">
    <property type="entry name" value="HTHTETR"/>
</dbReference>
<dbReference type="InterPro" id="IPR009057">
    <property type="entry name" value="Homeodomain-like_sf"/>
</dbReference>
<evidence type="ECO:0000256" key="4">
    <source>
        <dbReference type="PROSITE-ProRule" id="PRU00335"/>
    </source>
</evidence>
<dbReference type="Gene3D" id="1.10.357.10">
    <property type="entry name" value="Tetracycline Repressor, domain 2"/>
    <property type="match status" value="1"/>
</dbReference>